<evidence type="ECO:0000313" key="4">
    <source>
        <dbReference type="Proteomes" id="UP001165168"/>
    </source>
</evidence>
<dbReference type="Proteomes" id="UP000319068">
    <property type="component" value="Chromosome"/>
</dbReference>
<reference evidence="2 3" key="1">
    <citation type="submission" date="2019-07" db="EMBL/GenBank/DDBJ databases">
        <title>Complete Genome Sequence and Methylome Analysis of Arthrobacter luteus NEB113.</title>
        <authorList>
            <person name="Fomenkov A."/>
            <person name="Anton B.P."/>
            <person name="Vincze T."/>
            <person name="Roberts R.J."/>
        </authorList>
    </citation>
    <scope>NUCLEOTIDE SEQUENCE [LARGE SCALE GENOMIC DNA]</scope>
    <source>
        <strain evidence="2 3">NEB113</strain>
    </source>
</reference>
<dbReference type="EMBL" id="BSTG01000002">
    <property type="protein sequence ID" value="GLY57631.1"/>
    <property type="molecule type" value="Genomic_DNA"/>
</dbReference>
<reference evidence="1" key="2">
    <citation type="submission" date="2023-03" db="EMBL/GenBank/DDBJ databases">
        <title>Cellulosimicrobium cellulans NBRC 103059.</title>
        <authorList>
            <person name="Ichikawa N."/>
            <person name="Sato H."/>
            <person name="Tonouchi N."/>
        </authorList>
    </citation>
    <scope>NUCLEOTIDE SEQUENCE</scope>
    <source>
        <strain evidence="1">NBRC 103059</strain>
    </source>
</reference>
<protein>
    <submittedName>
        <fullName evidence="1">Uncharacterized protein</fullName>
    </submittedName>
</protein>
<evidence type="ECO:0000313" key="1">
    <source>
        <dbReference type="EMBL" id="GLY57631.1"/>
    </source>
</evidence>
<evidence type="ECO:0000313" key="3">
    <source>
        <dbReference type="Proteomes" id="UP000319068"/>
    </source>
</evidence>
<proteinExistence type="predicted"/>
<dbReference type="AlphaFoldDB" id="A0AAV5P6M3"/>
<accession>A0AAV5P6M3</accession>
<dbReference type="RefSeq" id="WP_137280756.1">
    <property type="nucleotide sequence ID" value="NZ_BSTG01000002.1"/>
</dbReference>
<keyword evidence="3" id="KW-1185">Reference proteome</keyword>
<evidence type="ECO:0000313" key="2">
    <source>
        <dbReference type="EMBL" id="QDP76789.1"/>
    </source>
</evidence>
<sequence>MSIVTVTVGIRPTIAAANERMRHVLHRHEVRDVAELRAAAVAAHGQFVDTGGWQPSTIPGAPLRSVEGDRLQAALTRWVAAAVDLAGREGTGALELERAGRTRLVTVVDGSLVVPLALIGTRTRVVTLRAAVHLDVEELPPRIDRLIARATEILAGEVTAR</sequence>
<name>A0AAV5P6M3_CELCE</name>
<dbReference type="Proteomes" id="UP001165168">
    <property type="component" value="Unassembled WGS sequence"/>
</dbReference>
<organism evidence="1 4">
    <name type="scientific">Cellulosimicrobium cellulans</name>
    <name type="common">Arthrobacter luteus</name>
    <dbReference type="NCBI Taxonomy" id="1710"/>
    <lineage>
        <taxon>Bacteria</taxon>
        <taxon>Bacillati</taxon>
        <taxon>Actinomycetota</taxon>
        <taxon>Actinomycetes</taxon>
        <taxon>Micrococcales</taxon>
        <taxon>Promicromonosporaceae</taxon>
        <taxon>Cellulosimicrobium</taxon>
    </lineage>
</organism>
<dbReference type="EMBL" id="CP041694">
    <property type="protein sequence ID" value="QDP76789.1"/>
    <property type="molecule type" value="Genomic_DNA"/>
</dbReference>
<gene>
    <name evidence="1" type="ORF">Ccel01_22330</name>
    <name evidence="2" type="ORF">FOG94_18355</name>
</gene>